<organism evidence="1">
    <name type="scientific">Caudovirales sp. ctrNG92</name>
    <dbReference type="NCBI Taxonomy" id="2827638"/>
    <lineage>
        <taxon>Viruses</taxon>
        <taxon>Duplodnaviria</taxon>
        <taxon>Heunggongvirae</taxon>
        <taxon>Uroviricota</taxon>
        <taxon>Caudoviricetes</taxon>
    </lineage>
</organism>
<dbReference type="EMBL" id="BK032578">
    <property type="protein sequence ID" value="DAF49247.1"/>
    <property type="molecule type" value="Genomic_DNA"/>
</dbReference>
<accession>A0A8S5SF33</accession>
<evidence type="ECO:0000313" key="1">
    <source>
        <dbReference type="EMBL" id="DAF49247.1"/>
    </source>
</evidence>
<protein>
    <submittedName>
        <fullName evidence="1">Transcriptional regulator (NtrC family)-turn-helix DNA binding domain, DNA</fullName>
    </submittedName>
</protein>
<reference evidence="1" key="1">
    <citation type="journal article" date="2021" name="Proc. Natl. Acad. Sci. U.S.A.">
        <title>A Catalog of Tens of Thousands of Viruses from Human Metagenomes Reveals Hidden Associations with Chronic Diseases.</title>
        <authorList>
            <person name="Tisza M.J."/>
            <person name="Buck C.B."/>
        </authorList>
    </citation>
    <scope>NUCLEOTIDE SEQUENCE</scope>
    <source>
        <strain evidence="1">CtrNG92</strain>
    </source>
</reference>
<sequence>MREHPFRGATRAQMRARIDDAMLSDLDRRIASACFVECCASDVEAGVAAGCDRRTVKRHLPGIIEALMIRK</sequence>
<name>A0A8S5SF33_9CAUD</name>
<proteinExistence type="predicted"/>